<dbReference type="InterPro" id="IPR052295">
    <property type="entry name" value="Odorant-binding_protein"/>
</dbReference>
<evidence type="ECO:0000256" key="3">
    <source>
        <dbReference type="ARBA" id="ARBA00022525"/>
    </source>
</evidence>
<feature type="non-terminal residue" evidence="6">
    <location>
        <position position="1"/>
    </location>
</feature>
<reference evidence="6" key="1">
    <citation type="submission" date="2014-11" db="EMBL/GenBank/DDBJ databases">
        <authorList>
            <person name="Geib S."/>
        </authorList>
    </citation>
    <scope>NUCLEOTIDE SEQUENCE</scope>
</reference>
<evidence type="ECO:0000256" key="1">
    <source>
        <dbReference type="ARBA" id="ARBA00004613"/>
    </source>
</evidence>
<evidence type="ECO:0000313" key="6">
    <source>
        <dbReference type="EMBL" id="JAD05700.1"/>
    </source>
</evidence>
<feature type="domain" description="OBP47-like" evidence="5">
    <location>
        <begin position="125"/>
        <end position="232"/>
    </location>
</feature>
<comment type="similarity">
    <text evidence="2">Belongs to the PBP/GOBP family.</text>
</comment>
<organism evidence="6">
    <name type="scientific">Zeugodacus cucurbitae</name>
    <name type="common">Melon fruit fly</name>
    <name type="synonym">Bactrocera cucurbitae</name>
    <dbReference type="NCBI Taxonomy" id="28588"/>
    <lineage>
        <taxon>Eukaryota</taxon>
        <taxon>Metazoa</taxon>
        <taxon>Ecdysozoa</taxon>
        <taxon>Arthropoda</taxon>
        <taxon>Hexapoda</taxon>
        <taxon>Insecta</taxon>
        <taxon>Pterygota</taxon>
        <taxon>Neoptera</taxon>
        <taxon>Endopterygota</taxon>
        <taxon>Diptera</taxon>
        <taxon>Brachycera</taxon>
        <taxon>Muscomorpha</taxon>
        <taxon>Tephritoidea</taxon>
        <taxon>Tephritidae</taxon>
        <taxon>Zeugodacus</taxon>
        <taxon>Zeugodacus</taxon>
    </lineage>
</organism>
<accession>A0A0A1X4L3</accession>
<evidence type="ECO:0000256" key="4">
    <source>
        <dbReference type="SAM" id="Phobius"/>
    </source>
</evidence>
<comment type="subcellular location">
    <subcellularLocation>
        <location evidence="1">Secreted</location>
    </subcellularLocation>
</comment>
<dbReference type="InterPro" id="IPR054577">
    <property type="entry name" value="OBP47-like_dom"/>
</dbReference>
<reference evidence="6" key="2">
    <citation type="journal article" date="2015" name="Gigascience">
        <title>Reconstructing a comprehensive transcriptome assembly of a white-pupal translocated strain of the pest fruit fly Bactrocera cucurbitae.</title>
        <authorList>
            <person name="Sim S.B."/>
            <person name="Calla B."/>
            <person name="Hall B."/>
            <person name="DeRego T."/>
            <person name="Geib S.M."/>
        </authorList>
    </citation>
    <scope>NUCLEOTIDE SEQUENCE</scope>
</reference>
<sequence length="248" mass="27233">SGERSTSGPYQIFSKVYLTLITITTMALIYVLTALSACLLAQSHAAPFNCTEPPNLGHFNIHSCCRMPEMDLGETPAKCVAYIKTLNAQARGMMNGMGGGNNKNNTNNNNNRNAAPAEFPAYAHICYPECIYRETGSLVENEFNMENVKKFLNKSVNKRDKDIVPQIVRSFESCLDNIKGHMAAVGIKTYAKLPIGCSPLASMMYSCVNAETFLHCPAKMWKNEEQCNVAKSFAAQCNPLPHVPLPIG</sequence>
<keyword evidence="4" id="KW-1133">Transmembrane helix</keyword>
<gene>
    <name evidence="6" type="ORF">g.2433</name>
</gene>
<dbReference type="PANTHER" id="PTHR21066:SF15">
    <property type="entry name" value="GH25962P-RELATED"/>
    <property type="match status" value="1"/>
</dbReference>
<dbReference type="Pfam" id="PF22651">
    <property type="entry name" value="OBP47_like"/>
    <property type="match status" value="1"/>
</dbReference>
<feature type="transmembrane region" description="Helical" evidence="4">
    <location>
        <begin position="12"/>
        <end position="32"/>
    </location>
</feature>
<dbReference type="EMBL" id="GBXI01008592">
    <property type="protein sequence ID" value="JAD05700.1"/>
    <property type="molecule type" value="Transcribed_RNA"/>
</dbReference>
<evidence type="ECO:0000256" key="2">
    <source>
        <dbReference type="ARBA" id="ARBA00008098"/>
    </source>
</evidence>
<keyword evidence="3" id="KW-0964">Secreted</keyword>
<proteinExistence type="inferred from homology"/>
<dbReference type="AlphaFoldDB" id="A0A0A1X4L3"/>
<keyword evidence="4" id="KW-0812">Transmembrane</keyword>
<evidence type="ECO:0000259" key="5">
    <source>
        <dbReference type="Pfam" id="PF22651"/>
    </source>
</evidence>
<name>A0A0A1X4L3_ZEUCU</name>
<dbReference type="PANTHER" id="PTHR21066">
    <property type="entry name" value="ODORANT-BINDING PROTEIN 59A-RELATED"/>
    <property type="match status" value="1"/>
</dbReference>
<keyword evidence="4" id="KW-0472">Membrane</keyword>
<dbReference type="GO" id="GO:0005576">
    <property type="term" value="C:extracellular region"/>
    <property type="evidence" value="ECO:0007669"/>
    <property type="project" value="UniProtKB-SubCell"/>
</dbReference>
<dbReference type="Gene3D" id="1.10.238.270">
    <property type="match status" value="1"/>
</dbReference>
<protein>
    <recommendedName>
        <fullName evidence="5">OBP47-like domain-containing protein</fullName>
    </recommendedName>
</protein>